<feature type="binding site" evidence="8">
    <location>
        <position position="96"/>
    </location>
    <ligand>
        <name>Mg(2+)</name>
        <dbReference type="ChEBI" id="CHEBI:18420"/>
        <label>1</label>
    </ligand>
</feature>
<feature type="domain" description="PurM-like C-terminal" evidence="10">
    <location>
        <begin position="205"/>
        <end position="361"/>
    </location>
</feature>
<feature type="domain" description="PurM-like N-terminal" evidence="9">
    <location>
        <begin position="77"/>
        <end position="191"/>
    </location>
</feature>
<gene>
    <name evidence="8" type="primary">purL</name>
    <name evidence="12" type="ORF">LA20249_03895</name>
</gene>
<keyword evidence="3 8" id="KW-0479">Metal-binding</keyword>
<dbReference type="GO" id="GO:0006189">
    <property type="term" value="P:'de novo' IMP biosynthetic process"/>
    <property type="evidence" value="ECO:0007669"/>
    <property type="project" value="UniProtKB-UniRule"/>
</dbReference>
<feature type="binding site" evidence="8">
    <location>
        <position position="536"/>
    </location>
    <ligand>
        <name>ATP</name>
        <dbReference type="ChEBI" id="CHEBI:30616"/>
    </ligand>
</feature>
<dbReference type="SUPFAM" id="SSF56042">
    <property type="entry name" value="PurM C-terminal domain-like"/>
    <property type="match status" value="2"/>
</dbReference>
<dbReference type="STRING" id="1423720.FC67_GL002129"/>
<accession>A0A2K9HG83</accession>
<keyword evidence="5 8" id="KW-0658">Purine biosynthesis</keyword>
<dbReference type="CDD" id="cd02204">
    <property type="entry name" value="PurL_repeat2"/>
    <property type="match status" value="1"/>
</dbReference>
<evidence type="ECO:0000256" key="3">
    <source>
        <dbReference type="ARBA" id="ARBA00022723"/>
    </source>
</evidence>
<feature type="binding site" evidence="8">
    <location>
        <position position="94"/>
    </location>
    <ligand>
        <name>ATP</name>
        <dbReference type="ChEBI" id="CHEBI:30616"/>
    </ligand>
</feature>
<feature type="binding site" evidence="8">
    <location>
        <position position="273"/>
    </location>
    <ligand>
        <name>Mg(2+)</name>
        <dbReference type="ChEBI" id="CHEBI:18420"/>
        <label>2</label>
    </ligand>
</feature>
<dbReference type="AlphaFoldDB" id="A0A2K9HG83"/>
<dbReference type="OrthoDB" id="9804441at2"/>
<organism evidence="12 13">
    <name type="scientific">Companilactobacillus alimentarius DSM 20249</name>
    <dbReference type="NCBI Taxonomy" id="1423720"/>
    <lineage>
        <taxon>Bacteria</taxon>
        <taxon>Bacillati</taxon>
        <taxon>Bacillota</taxon>
        <taxon>Bacilli</taxon>
        <taxon>Lactobacillales</taxon>
        <taxon>Lactobacillaceae</taxon>
        <taxon>Companilactobacillus</taxon>
    </lineage>
</organism>
<dbReference type="GO" id="GO:0004642">
    <property type="term" value="F:phosphoribosylformylglycinamidine synthase activity"/>
    <property type="evidence" value="ECO:0007669"/>
    <property type="project" value="UniProtKB-UniRule"/>
</dbReference>
<dbReference type="UniPathway" id="UPA00074">
    <property type="reaction ID" value="UER00128"/>
</dbReference>
<evidence type="ECO:0000313" key="12">
    <source>
        <dbReference type="EMBL" id="AUI71388.1"/>
    </source>
</evidence>
<feature type="active site" evidence="8">
    <location>
        <position position="52"/>
    </location>
</feature>
<proteinExistence type="inferred from homology"/>
<comment type="function">
    <text evidence="8">Part of the phosphoribosylformylglycinamidine synthase complex involved in the purines biosynthetic pathway. Catalyzes the ATP-dependent conversion of formylglycinamide ribonucleotide (FGAR) and glutamine to yield formylglycinamidine ribonucleotide (FGAM) and glutamate. The FGAM synthase complex is composed of three subunits. PurQ produces an ammonia molecule by converting glutamine to glutamate. PurL transfers the ammonia molecule to FGAR to form FGAM in an ATP-dependent manner. PurS interacts with PurQ and PurL and is thought to assist in the transfer of the ammonia molecule from PurQ to PurL.</text>
</comment>
<dbReference type="GO" id="GO:0005524">
    <property type="term" value="F:ATP binding"/>
    <property type="evidence" value="ECO:0007669"/>
    <property type="project" value="UniProtKB-UniRule"/>
</dbReference>
<dbReference type="GO" id="GO:0000287">
    <property type="term" value="F:magnesium ion binding"/>
    <property type="evidence" value="ECO:0007669"/>
    <property type="project" value="UniProtKB-UniRule"/>
</dbReference>
<feature type="binding site" evidence="8">
    <location>
        <begin position="97"/>
        <end position="100"/>
    </location>
    <ligand>
        <name>substrate</name>
    </ligand>
</feature>
<feature type="domain" description="Phosphoribosylformylglycinamidine synthase linker" evidence="11">
    <location>
        <begin position="9"/>
        <end position="56"/>
    </location>
</feature>
<dbReference type="SUPFAM" id="SSF55326">
    <property type="entry name" value="PurM N-terminal domain-like"/>
    <property type="match status" value="2"/>
</dbReference>
<evidence type="ECO:0000256" key="4">
    <source>
        <dbReference type="ARBA" id="ARBA00022741"/>
    </source>
</evidence>
<dbReference type="EC" id="6.3.5.3" evidence="8"/>
<keyword evidence="7 8" id="KW-0460">Magnesium</keyword>
<dbReference type="InterPro" id="IPR016188">
    <property type="entry name" value="PurM-like_N"/>
</dbReference>
<dbReference type="CDD" id="cd02203">
    <property type="entry name" value="PurL_repeat1"/>
    <property type="match status" value="1"/>
</dbReference>
<dbReference type="Gene3D" id="3.30.1330.10">
    <property type="entry name" value="PurM-like, N-terminal domain"/>
    <property type="match status" value="2"/>
</dbReference>
<dbReference type="Pfam" id="PF02769">
    <property type="entry name" value="AIRS_C"/>
    <property type="match status" value="2"/>
</dbReference>
<reference evidence="12 13" key="1">
    <citation type="submission" date="2016-12" db="EMBL/GenBank/DDBJ databases">
        <title>The whole genome sequencing and assembly of Lactobacillus alimentarius DSM 20249T strain.</title>
        <authorList>
            <person name="Lee Y.-J."/>
            <person name="Yi H."/>
            <person name="Bahn Y.-S."/>
            <person name="Kim J.F."/>
            <person name="Lee D.-W."/>
        </authorList>
    </citation>
    <scope>NUCLEOTIDE SEQUENCE [LARGE SCALE GENOMIC DNA]</scope>
    <source>
        <strain evidence="12 13">DSM 20249</strain>
    </source>
</reference>
<evidence type="ECO:0000259" key="11">
    <source>
        <dbReference type="Pfam" id="PF18072"/>
    </source>
</evidence>
<dbReference type="FunFam" id="3.30.1330.10:FF:000004">
    <property type="entry name" value="Phosphoribosylformylglycinamidine synthase subunit PurL"/>
    <property type="match status" value="1"/>
</dbReference>
<feature type="binding site" evidence="8">
    <location>
        <position position="537"/>
    </location>
    <ligand>
        <name>Mg(2+)</name>
        <dbReference type="ChEBI" id="CHEBI:18420"/>
        <label>1</label>
    </ligand>
</feature>
<dbReference type="EMBL" id="CP018867">
    <property type="protein sequence ID" value="AUI71388.1"/>
    <property type="molecule type" value="Genomic_DNA"/>
</dbReference>
<dbReference type="PANTHER" id="PTHR43555">
    <property type="entry name" value="PHOSPHORIBOSYLFORMYLGLYCINAMIDINE SYNTHASE SUBUNIT PURL"/>
    <property type="match status" value="1"/>
</dbReference>
<comment type="pathway">
    <text evidence="8">Purine metabolism; IMP biosynthesis via de novo pathway; 5-amino-1-(5-phospho-D-ribosyl)imidazole from N(2)-formyl-N(1)-(5-phospho-D-ribosyl)glycinamide: step 1/2.</text>
</comment>
<keyword evidence="2 8" id="KW-0436">Ligase</keyword>
<evidence type="ECO:0000256" key="8">
    <source>
        <dbReference type="HAMAP-Rule" id="MF_00420"/>
    </source>
</evidence>
<feature type="binding site" evidence="8">
    <location>
        <position position="119"/>
    </location>
    <ligand>
        <name>substrate</name>
    </ligand>
</feature>
<dbReference type="HAMAP" id="MF_00420">
    <property type="entry name" value="PurL_2"/>
    <property type="match status" value="1"/>
</dbReference>
<dbReference type="NCBIfam" id="NF002290">
    <property type="entry name" value="PRK01213.1"/>
    <property type="match status" value="1"/>
</dbReference>
<evidence type="ECO:0000259" key="10">
    <source>
        <dbReference type="Pfam" id="PF02769"/>
    </source>
</evidence>
<keyword evidence="4 8" id="KW-0547">Nucleotide-binding</keyword>
<evidence type="ECO:0000256" key="2">
    <source>
        <dbReference type="ARBA" id="ARBA00022598"/>
    </source>
</evidence>
<dbReference type="PIRSF" id="PIRSF001587">
    <property type="entry name" value="FGAM_synthase_II"/>
    <property type="match status" value="1"/>
</dbReference>
<comment type="subcellular location">
    <subcellularLocation>
        <location evidence="8">Cytoplasm</location>
    </subcellularLocation>
</comment>
<dbReference type="InterPro" id="IPR010918">
    <property type="entry name" value="PurM-like_C_dom"/>
</dbReference>
<feature type="binding site" evidence="8">
    <location>
        <position position="539"/>
    </location>
    <ligand>
        <name>substrate</name>
    </ligand>
</feature>
<evidence type="ECO:0000256" key="5">
    <source>
        <dbReference type="ARBA" id="ARBA00022755"/>
    </source>
</evidence>
<dbReference type="Proteomes" id="UP000234653">
    <property type="component" value="Chromosome"/>
</dbReference>
<dbReference type="InterPro" id="IPR036676">
    <property type="entry name" value="PurM-like_C_sf"/>
</dbReference>
<evidence type="ECO:0000256" key="1">
    <source>
        <dbReference type="ARBA" id="ARBA00022490"/>
    </source>
</evidence>
<dbReference type="PANTHER" id="PTHR43555:SF1">
    <property type="entry name" value="PHOSPHORIBOSYLFORMYLGLYCINAMIDINE SYNTHASE SUBUNIT PURL"/>
    <property type="match status" value="1"/>
</dbReference>
<dbReference type="InterPro" id="IPR041609">
    <property type="entry name" value="PurL_linker"/>
</dbReference>
<protein>
    <recommendedName>
        <fullName evidence="8">Phosphoribosylformylglycinamidine synthase subunit PurL</fullName>
        <shortName evidence="8">FGAM synthase</shortName>
        <ecNumber evidence="8">6.3.5.3</ecNumber>
    </recommendedName>
    <alternativeName>
        <fullName evidence="8">Formylglycinamide ribonucleotide amidotransferase subunit II</fullName>
        <shortName evidence="8">FGAR amidotransferase II</shortName>
        <shortName evidence="8">FGAR-AT II</shortName>
    </alternativeName>
    <alternativeName>
        <fullName evidence="8">Glutamine amidotransferase PurL</fullName>
    </alternativeName>
    <alternativeName>
        <fullName evidence="8">Phosphoribosylformylglycinamidine synthase subunit II</fullName>
    </alternativeName>
</protein>
<dbReference type="Pfam" id="PF18072">
    <property type="entry name" value="FGAR-AT_linker"/>
    <property type="match status" value="1"/>
</dbReference>
<keyword evidence="1 8" id="KW-0963">Cytoplasm</keyword>
<feature type="binding site" evidence="8">
    <location>
        <position position="55"/>
    </location>
    <ligand>
        <name>ATP</name>
        <dbReference type="ChEBI" id="CHEBI:30616"/>
    </ligand>
</feature>
<feature type="binding site" evidence="8">
    <location>
        <begin position="317"/>
        <end position="319"/>
    </location>
    <ligand>
        <name>substrate</name>
    </ligand>
</feature>
<feature type="domain" description="PurM-like N-terminal" evidence="9">
    <location>
        <begin position="442"/>
        <end position="561"/>
    </location>
</feature>
<comment type="catalytic activity">
    <reaction evidence="8">
        <text>N(2)-formyl-N(1)-(5-phospho-beta-D-ribosyl)glycinamide + L-glutamine + ATP + H2O = 2-formamido-N(1)-(5-O-phospho-beta-D-ribosyl)acetamidine + L-glutamate + ADP + phosphate + H(+)</text>
        <dbReference type="Rhea" id="RHEA:17129"/>
        <dbReference type="ChEBI" id="CHEBI:15377"/>
        <dbReference type="ChEBI" id="CHEBI:15378"/>
        <dbReference type="ChEBI" id="CHEBI:29985"/>
        <dbReference type="ChEBI" id="CHEBI:30616"/>
        <dbReference type="ChEBI" id="CHEBI:43474"/>
        <dbReference type="ChEBI" id="CHEBI:58359"/>
        <dbReference type="ChEBI" id="CHEBI:147286"/>
        <dbReference type="ChEBI" id="CHEBI:147287"/>
        <dbReference type="ChEBI" id="CHEBI:456216"/>
        <dbReference type="EC" id="6.3.5.3"/>
    </reaction>
</comment>
<evidence type="ECO:0000313" key="13">
    <source>
        <dbReference type="Proteomes" id="UP000234653"/>
    </source>
</evidence>
<feature type="binding site" evidence="8">
    <location>
        <position position="120"/>
    </location>
    <ligand>
        <name>Mg(2+)</name>
        <dbReference type="ChEBI" id="CHEBI:18420"/>
        <label>2</label>
    </ligand>
</feature>
<feature type="active site" description="Proton acceptor" evidence="8">
    <location>
        <position position="98"/>
    </location>
</feature>
<feature type="domain" description="PurM-like C-terminal" evidence="10">
    <location>
        <begin position="577"/>
        <end position="709"/>
    </location>
</feature>
<comment type="similarity">
    <text evidence="8">Belongs to the FGAMS family.</text>
</comment>
<sequence>MIEPTAKEIKDSKLYQKWGLSDTEYQLICEKILNRLPNYTETGLYSVMWSEHCSYKNSKKVLRKMPNKSDRVLAGPGEDAGILDIGDGQAVVFKAESHNHPSAVEPYQGAATGVGGIIRDIFSMGAEPIALLNSLKFGPLDNGKTKHLVDEVVAGIGGYGNCIGLPTVGGEISFEKCYENNPLVNAMCVGLLNKTDFKHGTASGEGNLIVYVGAKTGRDGIHGATFASDEFTDTKNKQRSAVQVGNPFIEKLLMDACVEIIEQHPEWVLGIQDMGAAGLVSSTAEMASKAGSGLVLKLDDVPQRETEMSAYEMMLSESQERMVLCIKPQFKTKVLDFFKHFELDAVVIGHVTADKQYKIYHHEKLVTDIPVESLTEDVPEYDRPEIEPKRIKENQSYHFQPQIESLENTWQEMLQRPNIASKRHFYQTYDAQVKANTLITPGSDAGVIRIRGTKKAIAMTNDSNSKYVYLNPYVGGQIAVMEAARNIVASGGQPIGITDCLNYGNPENPEVFWELDKSVEGIASACREIDTPVISGNVSLYNEYNDEAIYPSPMIGMVGLIDDLQKVTTIAFKNATDLIYLVGKTTDDYNGSEIQLQQTGSIKGDLSPLDLNKEKLHQDLIHQAITRNLVASCHDLSEGGLAVALSESAFENKLGFEIKTSLTNAQMFSETQSRFLVSIRPENKQAFEDLIQQDFELLGQVTNETDFKVATSDTSVSINGMEALNNWKGAISCLMKSKA</sequence>
<dbReference type="RefSeq" id="WP_057740174.1">
    <property type="nucleotide sequence ID" value="NZ_AZDQ01000045.1"/>
</dbReference>
<dbReference type="InterPro" id="IPR036921">
    <property type="entry name" value="PurM-like_N_sf"/>
</dbReference>
<dbReference type="GO" id="GO:0005737">
    <property type="term" value="C:cytoplasm"/>
    <property type="evidence" value="ECO:0007669"/>
    <property type="project" value="UniProtKB-SubCell"/>
</dbReference>
<name>A0A2K9HG83_9LACO</name>
<dbReference type="NCBIfam" id="TIGR01736">
    <property type="entry name" value="FGAM_synth_II"/>
    <property type="match status" value="1"/>
</dbReference>
<dbReference type="Pfam" id="PF00586">
    <property type="entry name" value="AIRS"/>
    <property type="match status" value="2"/>
</dbReference>
<keyword evidence="6 8" id="KW-0067">ATP-binding</keyword>
<feature type="binding site" evidence="8">
    <location>
        <position position="243"/>
    </location>
    <ligand>
        <name>substrate</name>
    </ligand>
</feature>
<evidence type="ECO:0000256" key="7">
    <source>
        <dbReference type="ARBA" id="ARBA00022842"/>
    </source>
</evidence>
<comment type="subunit">
    <text evidence="8">Monomer. Part of the FGAM synthase complex composed of 1 PurL, 1 PurQ and 2 PurS subunits.</text>
</comment>
<keyword evidence="13" id="KW-1185">Reference proteome</keyword>
<evidence type="ECO:0000259" key="9">
    <source>
        <dbReference type="Pfam" id="PF00586"/>
    </source>
</evidence>
<dbReference type="KEGG" id="lali:LA20249_03895"/>
<feature type="binding site" evidence="8">
    <location>
        <position position="499"/>
    </location>
    <ligand>
        <name>ATP</name>
        <dbReference type="ChEBI" id="CHEBI:30616"/>
    </ligand>
</feature>
<dbReference type="Gene3D" id="3.90.650.10">
    <property type="entry name" value="PurM-like C-terminal domain"/>
    <property type="match status" value="2"/>
</dbReference>
<comment type="caution">
    <text evidence="8">Lacks conserved residue(s) required for the propagation of feature annotation.</text>
</comment>
<evidence type="ECO:0000256" key="6">
    <source>
        <dbReference type="ARBA" id="ARBA00022840"/>
    </source>
</evidence>
<dbReference type="InterPro" id="IPR010074">
    <property type="entry name" value="PRibForGlyAmidine_synth_PurL"/>
</dbReference>